<accession>A0A6V7X6K5</accession>
<protein>
    <submittedName>
        <fullName evidence="1">Uncharacterized protein</fullName>
    </submittedName>
</protein>
<evidence type="ECO:0000313" key="2">
    <source>
        <dbReference type="Proteomes" id="UP000580250"/>
    </source>
</evidence>
<gene>
    <name evidence="1" type="ORF">MENT_LOCUS47850</name>
</gene>
<dbReference type="EMBL" id="CAJEWN010001147">
    <property type="protein sequence ID" value="CAD2194802.1"/>
    <property type="molecule type" value="Genomic_DNA"/>
</dbReference>
<evidence type="ECO:0000313" key="1">
    <source>
        <dbReference type="EMBL" id="CAD2194802.1"/>
    </source>
</evidence>
<reference evidence="1 2" key="1">
    <citation type="submission" date="2020-08" db="EMBL/GenBank/DDBJ databases">
        <authorList>
            <person name="Koutsovoulos G."/>
            <person name="Danchin GJ E."/>
        </authorList>
    </citation>
    <scope>NUCLEOTIDE SEQUENCE [LARGE SCALE GENOMIC DNA]</scope>
</reference>
<dbReference type="Proteomes" id="UP000580250">
    <property type="component" value="Unassembled WGS sequence"/>
</dbReference>
<proteinExistence type="predicted"/>
<organism evidence="1 2">
    <name type="scientific">Meloidogyne enterolobii</name>
    <name type="common">Root-knot nematode worm</name>
    <name type="synonym">Meloidogyne mayaguensis</name>
    <dbReference type="NCBI Taxonomy" id="390850"/>
    <lineage>
        <taxon>Eukaryota</taxon>
        <taxon>Metazoa</taxon>
        <taxon>Ecdysozoa</taxon>
        <taxon>Nematoda</taxon>
        <taxon>Chromadorea</taxon>
        <taxon>Rhabditida</taxon>
        <taxon>Tylenchina</taxon>
        <taxon>Tylenchomorpha</taxon>
        <taxon>Tylenchoidea</taxon>
        <taxon>Meloidogynidae</taxon>
        <taxon>Meloidogyninae</taxon>
        <taxon>Meloidogyne</taxon>
    </lineage>
</organism>
<dbReference type="AlphaFoldDB" id="A0A6V7X6K5"/>
<sequence length="58" mass="6771">MEYVLTHGSPAIRDPFDTETSATAFVISRSRKILFENAFKEIDFIDHVNDLYLNMNLY</sequence>
<name>A0A6V7X6K5_MELEN</name>
<comment type="caution">
    <text evidence="1">The sequence shown here is derived from an EMBL/GenBank/DDBJ whole genome shotgun (WGS) entry which is preliminary data.</text>
</comment>